<name>A0A7W7HP18_9ACTN</name>
<accession>A0A7W7HP18</accession>
<organism evidence="3 4">
    <name type="scientific">Actinoplanes lobatus</name>
    <dbReference type="NCBI Taxonomy" id="113568"/>
    <lineage>
        <taxon>Bacteria</taxon>
        <taxon>Bacillati</taxon>
        <taxon>Actinomycetota</taxon>
        <taxon>Actinomycetes</taxon>
        <taxon>Micromonosporales</taxon>
        <taxon>Micromonosporaceae</taxon>
        <taxon>Actinoplanes</taxon>
    </lineage>
</organism>
<evidence type="ECO:0000313" key="2">
    <source>
        <dbReference type="EMBL" id="GIE40871.1"/>
    </source>
</evidence>
<evidence type="ECO:0000313" key="4">
    <source>
        <dbReference type="Proteomes" id="UP000590511"/>
    </source>
</evidence>
<dbReference type="RefSeq" id="WP_188125689.1">
    <property type="nucleotide sequence ID" value="NZ_BOMP01000055.1"/>
</dbReference>
<proteinExistence type="predicted"/>
<feature type="transmembrane region" description="Helical" evidence="1">
    <location>
        <begin position="41"/>
        <end position="57"/>
    </location>
</feature>
<feature type="transmembrane region" description="Helical" evidence="1">
    <location>
        <begin position="175"/>
        <end position="193"/>
    </location>
</feature>
<comment type="caution">
    <text evidence="3">The sequence shown here is derived from an EMBL/GenBank/DDBJ whole genome shotgun (WGS) entry which is preliminary data.</text>
</comment>
<dbReference type="AlphaFoldDB" id="A0A7W7HP18"/>
<keyword evidence="1" id="KW-0812">Transmembrane</keyword>
<evidence type="ECO:0000313" key="3">
    <source>
        <dbReference type="EMBL" id="MBB4754073.1"/>
    </source>
</evidence>
<gene>
    <name evidence="2" type="ORF">Alo02nite_37690</name>
    <name evidence="3" type="ORF">BJ964_008234</name>
</gene>
<keyword evidence="1" id="KW-0472">Membrane</keyword>
<feature type="transmembrane region" description="Helical" evidence="1">
    <location>
        <begin position="135"/>
        <end position="155"/>
    </location>
</feature>
<dbReference type="Proteomes" id="UP000631312">
    <property type="component" value="Unassembled WGS sequence"/>
</dbReference>
<sequence length="200" mass="21312">MIAVLRSELYRTATVRASVLALLGFAFIAACSGYLSDEFWALMAGIGTFGIAIMVTCQHYQHRTAMLLFLGQPNRLKVLAAQAAVAVLLGVALVAISGIGVLATGKVDRYLATLVVAPLLAIFGVANATVVRKPLWLIAGWLGWLLFIEGILYQLEGDMIFSAFLAAASGSTRGLLWVSIWTAGSLPIAAWSIRRDLSGD</sequence>
<dbReference type="EMBL" id="BOMP01000055">
    <property type="protein sequence ID" value="GIE40871.1"/>
    <property type="molecule type" value="Genomic_DNA"/>
</dbReference>
<dbReference type="EMBL" id="JACHNC010000001">
    <property type="protein sequence ID" value="MBB4754073.1"/>
    <property type="molecule type" value="Genomic_DNA"/>
</dbReference>
<keyword evidence="5" id="KW-1185">Reference proteome</keyword>
<protein>
    <submittedName>
        <fullName evidence="3">Uncharacterized protein</fullName>
    </submittedName>
</protein>
<evidence type="ECO:0000313" key="5">
    <source>
        <dbReference type="Proteomes" id="UP000631312"/>
    </source>
</evidence>
<feature type="transmembrane region" description="Helical" evidence="1">
    <location>
        <begin position="110"/>
        <end position="128"/>
    </location>
</feature>
<evidence type="ECO:0000256" key="1">
    <source>
        <dbReference type="SAM" id="Phobius"/>
    </source>
</evidence>
<reference evidence="2 5" key="2">
    <citation type="submission" date="2021-01" db="EMBL/GenBank/DDBJ databases">
        <title>Whole genome shotgun sequence of Actinoplanes lobatus NBRC 12513.</title>
        <authorList>
            <person name="Komaki H."/>
            <person name="Tamura T."/>
        </authorList>
    </citation>
    <scope>NUCLEOTIDE SEQUENCE [LARGE SCALE GENOMIC DNA]</scope>
    <source>
        <strain evidence="2 5">NBRC 12513</strain>
    </source>
</reference>
<feature type="transmembrane region" description="Helical" evidence="1">
    <location>
        <begin position="78"/>
        <end position="104"/>
    </location>
</feature>
<keyword evidence="1" id="KW-1133">Transmembrane helix</keyword>
<dbReference type="Proteomes" id="UP000590511">
    <property type="component" value="Unassembled WGS sequence"/>
</dbReference>
<reference evidence="3 4" key="1">
    <citation type="submission" date="2020-08" db="EMBL/GenBank/DDBJ databases">
        <title>Sequencing the genomes of 1000 actinobacteria strains.</title>
        <authorList>
            <person name="Klenk H.-P."/>
        </authorList>
    </citation>
    <scope>NUCLEOTIDE SEQUENCE [LARGE SCALE GENOMIC DNA]</scope>
    <source>
        <strain evidence="3 4">DSM 43150</strain>
    </source>
</reference>
<dbReference type="PROSITE" id="PS51257">
    <property type="entry name" value="PROKAR_LIPOPROTEIN"/>
    <property type="match status" value="1"/>
</dbReference>
<feature type="transmembrane region" description="Helical" evidence="1">
    <location>
        <begin position="12"/>
        <end position="35"/>
    </location>
</feature>